<accession>A0A2S6IMQ7</accession>
<dbReference type="EMBL" id="PTJE01000002">
    <property type="protein sequence ID" value="PPK95498.1"/>
    <property type="molecule type" value="Genomic_DNA"/>
</dbReference>
<dbReference type="RefSeq" id="WP_104514811.1">
    <property type="nucleotide sequence ID" value="NZ_MQVW01000002.1"/>
</dbReference>
<dbReference type="SUPFAM" id="SSF49899">
    <property type="entry name" value="Concanavalin A-like lectins/glucanases"/>
    <property type="match status" value="1"/>
</dbReference>
<dbReference type="InterPro" id="IPR014895">
    <property type="entry name" value="Alginate_lyase_2"/>
</dbReference>
<protein>
    <submittedName>
        <fullName evidence="2">Poly(Beta-D-mannuronate) lyase</fullName>
    </submittedName>
</protein>
<keyword evidence="3" id="KW-1185">Reference proteome</keyword>
<evidence type="ECO:0000313" key="2">
    <source>
        <dbReference type="EMBL" id="PPK95498.1"/>
    </source>
</evidence>
<dbReference type="Gene3D" id="2.60.120.200">
    <property type="match status" value="1"/>
</dbReference>
<dbReference type="PROSITE" id="PS51257">
    <property type="entry name" value="PROKAR_LIPOPROTEIN"/>
    <property type="match status" value="1"/>
</dbReference>
<dbReference type="GO" id="GO:0005975">
    <property type="term" value="P:carbohydrate metabolic process"/>
    <property type="evidence" value="ECO:0007669"/>
    <property type="project" value="UniProtKB-ARBA"/>
</dbReference>
<name>A0A2S6IMQ7_9FLAO</name>
<feature type="domain" description="Alginate lyase 2" evidence="1">
    <location>
        <begin position="55"/>
        <end position="325"/>
    </location>
</feature>
<gene>
    <name evidence="2" type="ORF">LY01_01086</name>
</gene>
<dbReference type="InterPro" id="IPR013320">
    <property type="entry name" value="ConA-like_dom_sf"/>
</dbReference>
<organism evidence="2 3">
    <name type="scientific">Nonlabens xylanidelens</name>
    <dbReference type="NCBI Taxonomy" id="191564"/>
    <lineage>
        <taxon>Bacteria</taxon>
        <taxon>Pseudomonadati</taxon>
        <taxon>Bacteroidota</taxon>
        <taxon>Flavobacteriia</taxon>
        <taxon>Flavobacteriales</taxon>
        <taxon>Flavobacteriaceae</taxon>
        <taxon>Nonlabens</taxon>
    </lineage>
</organism>
<dbReference type="AlphaFoldDB" id="A0A2S6IMQ7"/>
<dbReference type="GO" id="GO:0016829">
    <property type="term" value="F:lyase activity"/>
    <property type="evidence" value="ECO:0007669"/>
    <property type="project" value="UniProtKB-KW"/>
</dbReference>
<dbReference type="OrthoDB" id="1113844at2"/>
<reference evidence="2 3" key="1">
    <citation type="submission" date="2018-02" db="EMBL/GenBank/DDBJ databases">
        <title>Genomic Encyclopedia of Archaeal and Bacterial Type Strains, Phase II (KMG-II): from individual species to whole genera.</title>
        <authorList>
            <person name="Goeker M."/>
        </authorList>
    </citation>
    <scope>NUCLEOTIDE SEQUENCE [LARGE SCALE GENOMIC DNA]</scope>
    <source>
        <strain evidence="2 3">DSM 16809</strain>
    </source>
</reference>
<keyword evidence="2" id="KW-0456">Lyase</keyword>
<comment type="caution">
    <text evidence="2">The sequence shown here is derived from an EMBL/GenBank/DDBJ whole genome shotgun (WGS) entry which is preliminary data.</text>
</comment>
<dbReference type="GO" id="GO:0004553">
    <property type="term" value="F:hydrolase activity, hydrolyzing O-glycosyl compounds"/>
    <property type="evidence" value="ECO:0007669"/>
    <property type="project" value="UniProtKB-ARBA"/>
</dbReference>
<proteinExistence type="predicted"/>
<dbReference type="Proteomes" id="UP000239002">
    <property type="component" value="Unassembled WGS sequence"/>
</dbReference>
<sequence length="325" mass="36173">MMSLFNRKYIINCISISFCAALIYGCSTGKSSVNNNESTTASYNLNPNLTPSENFDLSHWKITLSSGEEKNVEEINNGFTLDNQFYTDSKDGGMVFKNYPKGAGTTVNSTYSRVELREMLRGKNSSIDTKGINSNNWVFSSSTKENQEIAGAVDGVLRATLKINRVTETSGSPDQVGRIIIGQIHASDDEPIRLYYHKQPDHRKGAIYFAHEPRNRPDIYENMLGNYVSEKGSTAGKYNGSSSPSNGIALNEEFSYRIEVKGNLLKVDLFDESGKNISSKEIDMSTSGFANDWLYFKAGIYSANKKVLSSSDYEQATFYKLEANH</sequence>
<evidence type="ECO:0000313" key="3">
    <source>
        <dbReference type="Proteomes" id="UP000239002"/>
    </source>
</evidence>
<evidence type="ECO:0000259" key="1">
    <source>
        <dbReference type="Pfam" id="PF08787"/>
    </source>
</evidence>
<dbReference type="Pfam" id="PF08787">
    <property type="entry name" value="Alginate_lyase2"/>
    <property type="match status" value="1"/>
</dbReference>